<dbReference type="Gene3D" id="3.30.1360.40">
    <property type="match status" value="1"/>
</dbReference>
<reference evidence="4 5" key="1">
    <citation type="journal article" date="2009" name="Proc. Natl. Acad. Sci. U.S.A.">
        <title>Convergent evolution of metabolic roles in bacterial co-symbionts of insects.</title>
        <authorList>
            <person name="McCutcheon J.P."/>
            <person name="McDonald B.R."/>
            <person name="Moran N.A."/>
        </authorList>
    </citation>
    <scope>NUCLEOTIDE SEQUENCE [LARGE SCALE GENOMIC DNA]</scope>
    <source>
        <strain evidence="4 5">SMDSEM</strain>
    </source>
</reference>
<dbReference type="Proteomes" id="UP000008074">
    <property type="component" value="Chromosome"/>
</dbReference>
<sequence length="182" mass="21323">MKELLINGLKSEIKNKILGFKQKLFKIRIGKINESILDDVTIDLYGKKVQIKTISNISILDARTLLITPWEEKNINIIYKALLKNSILYTPYKTGKVLKLKMAQLTEETRKELIKKINFILEIFKINLRKLRKKTIKKLNKINSLEKDCLKKNKIEIQNLINDCINSMKIISNRKKKEILTI</sequence>
<dbReference type="Gene3D" id="1.10.132.20">
    <property type="entry name" value="Ribosome-recycling factor"/>
    <property type="match status" value="1"/>
</dbReference>
<dbReference type="GO" id="GO:0006412">
    <property type="term" value="P:translation"/>
    <property type="evidence" value="ECO:0007669"/>
    <property type="project" value="UniProtKB-KW"/>
</dbReference>
<dbReference type="KEGG" id="sms:SMDSEM_168"/>
<dbReference type="SUPFAM" id="SSF55194">
    <property type="entry name" value="Ribosome recycling factor, RRF"/>
    <property type="match status" value="1"/>
</dbReference>
<feature type="domain" description="Ribosome recycling factor" evidence="3">
    <location>
        <begin position="20"/>
        <end position="180"/>
    </location>
</feature>
<name>C7LKB1_KARMS</name>
<proteinExistence type="inferred from homology"/>
<dbReference type="STRING" id="595499.SMDSEM_168"/>
<dbReference type="HOGENOM" id="CLU_073981_2_1_10"/>
<dbReference type="AlphaFoldDB" id="C7LKB1"/>
<evidence type="ECO:0000256" key="2">
    <source>
        <dbReference type="ARBA" id="ARBA00022917"/>
    </source>
</evidence>
<dbReference type="PANTHER" id="PTHR20982">
    <property type="entry name" value="RIBOSOME RECYCLING FACTOR"/>
    <property type="match status" value="1"/>
</dbReference>
<gene>
    <name evidence="4" type="primary">rrf</name>
    <name evidence="4" type="ordered locus">SMDSEM_168</name>
</gene>
<comment type="similarity">
    <text evidence="1">Belongs to the RRF family.</text>
</comment>
<accession>C7LKB1</accession>
<dbReference type="GO" id="GO:0043023">
    <property type="term" value="F:ribosomal large subunit binding"/>
    <property type="evidence" value="ECO:0007669"/>
    <property type="project" value="TreeGrafter"/>
</dbReference>
<evidence type="ECO:0000313" key="4">
    <source>
        <dbReference type="EMBL" id="ACU52873.1"/>
    </source>
</evidence>
<dbReference type="InterPro" id="IPR036191">
    <property type="entry name" value="RRF_sf"/>
</dbReference>
<dbReference type="EMBL" id="CP001605">
    <property type="protein sequence ID" value="ACU52873.1"/>
    <property type="molecule type" value="Genomic_DNA"/>
</dbReference>
<dbReference type="InterPro" id="IPR023584">
    <property type="entry name" value="Ribosome_recyc_fac_dom"/>
</dbReference>
<dbReference type="PANTHER" id="PTHR20982:SF3">
    <property type="entry name" value="MITOCHONDRIAL RIBOSOME RECYCLING FACTOR PSEUDO 1"/>
    <property type="match status" value="1"/>
</dbReference>
<organism evidence="4 5">
    <name type="scientific">Karelsulcia muelleri (strain SMDSEM)</name>
    <name type="common">Sulcia muelleri</name>
    <dbReference type="NCBI Taxonomy" id="595499"/>
    <lineage>
        <taxon>Bacteria</taxon>
        <taxon>Pseudomonadati</taxon>
        <taxon>Bacteroidota</taxon>
        <taxon>Flavobacteriia</taxon>
        <taxon>Flavobacteriales</taxon>
        <taxon>Candidatus Karelsulcia</taxon>
    </lineage>
</organism>
<evidence type="ECO:0000313" key="5">
    <source>
        <dbReference type="Proteomes" id="UP000008074"/>
    </source>
</evidence>
<evidence type="ECO:0000259" key="3">
    <source>
        <dbReference type="Pfam" id="PF01765"/>
    </source>
</evidence>
<dbReference type="Pfam" id="PF01765">
    <property type="entry name" value="RRF"/>
    <property type="match status" value="1"/>
</dbReference>
<dbReference type="InterPro" id="IPR002661">
    <property type="entry name" value="Ribosome_recyc_fac"/>
</dbReference>
<keyword evidence="2" id="KW-0648">Protein biosynthesis</keyword>
<protein>
    <submittedName>
        <fullName evidence="4">Putative ribosome recycling factor</fullName>
    </submittedName>
</protein>
<evidence type="ECO:0000256" key="1">
    <source>
        <dbReference type="ARBA" id="ARBA00005912"/>
    </source>
</evidence>